<gene>
    <name evidence="2" type="ORF">ASJ81_07275</name>
</gene>
<organism evidence="2 3">
    <name type="scientific">Methanosarcina spelaei</name>
    <dbReference type="NCBI Taxonomy" id="1036679"/>
    <lineage>
        <taxon>Archaea</taxon>
        <taxon>Methanobacteriati</taxon>
        <taxon>Methanobacteriota</taxon>
        <taxon>Stenosarchaea group</taxon>
        <taxon>Methanomicrobia</taxon>
        <taxon>Methanosarcinales</taxon>
        <taxon>Methanosarcinaceae</taxon>
        <taxon>Methanosarcina</taxon>
    </lineage>
</organism>
<dbReference type="EMBL" id="LMVP01000312">
    <property type="protein sequence ID" value="PAV12223.1"/>
    <property type="molecule type" value="Genomic_DNA"/>
</dbReference>
<evidence type="ECO:0000313" key="2">
    <source>
        <dbReference type="EMBL" id="PAV12223.1"/>
    </source>
</evidence>
<keyword evidence="1" id="KW-0175">Coiled coil</keyword>
<proteinExistence type="predicted"/>
<name>A0A2A2HSH5_9EURY</name>
<sequence length="276" mass="31101">MAVKVLRLISRFVMVLIILSIISSEVFASENENLTNLTDLSYDPGSCPSYPARNIDKENFTGIQADMLDSISKRITELQTLYNEVSKVSNASDLQKVLSRNRQANESMENDGRHIEPDKMQTEIDGKYGFCLILLENITEENFTDVKAVIMDSLQNMTEITETAQTRLMEGCEGSKAEELNEKITETRDLYTEVNEASTAAELKEILLNHEQTKVLNSVEEKIELLKSRVNESENASDQQPNVRITGLTTLIGNIKRAKSFDELRKIMHSARATAM</sequence>
<keyword evidence="3" id="KW-1185">Reference proteome</keyword>
<evidence type="ECO:0000256" key="1">
    <source>
        <dbReference type="SAM" id="Coils"/>
    </source>
</evidence>
<dbReference type="AlphaFoldDB" id="A0A2A2HSH5"/>
<dbReference type="OrthoDB" id="137386at2157"/>
<feature type="coiled-coil region" evidence="1">
    <location>
        <begin position="177"/>
        <end position="236"/>
    </location>
</feature>
<reference evidence="2 3" key="1">
    <citation type="journal article" date="2017" name="BMC Genomics">
        <title>Genomic analysis of methanogenic archaea reveals a shift towards energy conservation.</title>
        <authorList>
            <person name="Gilmore S.P."/>
            <person name="Henske J.K."/>
            <person name="Sexton J.A."/>
            <person name="Solomon K.V."/>
            <person name="Seppala S."/>
            <person name="Yoo J.I."/>
            <person name="Huyett L.M."/>
            <person name="Pressman A."/>
            <person name="Cogan J.Z."/>
            <person name="Kivenson V."/>
            <person name="Peng X."/>
            <person name="Tan Y."/>
            <person name="Valentine D.L."/>
            <person name="O'Malley M.A."/>
        </authorList>
    </citation>
    <scope>NUCLEOTIDE SEQUENCE [LARGE SCALE GENOMIC DNA]</scope>
    <source>
        <strain evidence="2 3">MC-15</strain>
    </source>
</reference>
<comment type="caution">
    <text evidence="2">The sequence shown here is derived from an EMBL/GenBank/DDBJ whole genome shotgun (WGS) entry which is preliminary data.</text>
</comment>
<dbReference type="Proteomes" id="UP000218164">
    <property type="component" value="Unassembled WGS sequence"/>
</dbReference>
<dbReference type="RefSeq" id="WP_095644855.1">
    <property type="nucleotide sequence ID" value="NZ_LMVP01000312.1"/>
</dbReference>
<evidence type="ECO:0000313" key="3">
    <source>
        <dbReference type="Proteomes" id="UP000218164"/>
    </source>
</evidence>
<accession>A0A2A2HSH5</accession>
<protein>
    <submittedName>
        <fullName evidence="2">Uncharacterized protein</fullName>
    </submittedName>
</protein>